<dbReference type="InterPro" id="IPR036812">
    <property type="entry name" value="NAD(P)_OxRdtase_dom_sf"/>
</dbReference>
<dbReference type="Gene3D" id="3.20.20.100">
    <property type="entry name" value="NADP-dependent oxidoreductase domain"/>
    <property type="match status" value="1"/>
</dbReference>
<dbReference type="STRING" id="71717.A0A4Y7TII4"/>
<gene>
    <name evidence="3" type="ORF">FA13DRAFT_1730061</name>
</gene>
<protein>
    <submittedName>
        <fullName evidence="3">Aldo/keto reductase</fullName>
    </submittedName>
</protein>
<dbReference type="GO" id="GO:0005737">
    <property type="term" value="C:cytoplasm"/>
    <property type="evidence" value="ECO:0007669"/>
    <property type="project" value="TreeGrafter"/>
</dbReference>
<keyword evidence="1" id="KW-0560">Oxidoreductase</keyword>
<dbReference type="PANTHER" id="PTHR43625">
    <property type="entry name" value="AFLATOXIN B1 ALDEHYDE REDUCTASE"/>
    <property type="match status" value="1"/>
</dbReference>
<comment type="caution">
    <text evidence="3">The sequence shown here is derived from an EMBL/GenBank/DDBJ whole genome shotgun (WGS) entry which is preliminary data.</text>
</comment>
<organism evidence="3 4">
    <name type="scientific">Coprinellus micaceus</name>
    <name type="common">Glistening ink-cap mushroom</name>
    <name type="synonym">Coprinus micaceus</name>
    <dbReference type="NCBI Taxonomy" id="71717"/>
    <lineage>
        <taxon>Eukaryota</taxon>
        <taxon>Fungi</taxon>
        <taxon>Dikarya</taxon>
        <taxon>Basidiomycota</taxon>
        <taxon>Agaricomycotina</taxon>
        <taxon>Agaricomycetes</taxon>
        <taxon>Agaricomycetidae</taxon>
        <taxon>Agaricales</taxon>
        <taxon>Agaricineae</taxon>
        <taxon>Psathyrellaceae</taxon>
        <taxon>Coprinellus</taxon>
    </lineage>
</organism>
<dbReference type="SUPFAM" id="SSF51430">
    <property type="entry name" value="NAD(P)-linked oxidoreductase"/>
    <property type="match status" value="1"/>
</dbReference>
<dbReference type="GO" id="GO:0016491">
    <property type="term" value="F:oxidoreductase activity"/>
    <property type="evidence" value="ECO:0007669"/>
    <property type="project" value="UniProtKB-KW"/>
</dbReference>
<dbReference type="EMBL" id="QPFP01000011">
    <property type="protein sequence ID" value="TEB33784.1"/>
    <property type="molecule type" value="Genomic_DNA"/>
</dbReference>
<dbReference type="Proteomes" id="UP000298030">
    <property type="component" value="Unassembled WGS sequence"/>
</dbReference>
<evidence type="ECO:0000313" key="4">
    <source>
        <dbReference type="Proteomes" id="UP000298030"/>
    </source>
</evidence>
<dbReference type="InterPro" id="IPR050791">
    <property type="entry name" value="Aldo-Keto_reductase"/>
</dbReference>
<dbReference type="OrthoDB" id="37537at2759"/>
<feature type="domain" description="NADP-dependent oxidoreductase" evidence="2">
    <location>
        <begin position="20"/>
        <end position="319"/>
    </location>
</feature>
<accession>A0A4Y7TII4</accession>
<evidence type="ECO:0000256" key="1">
    <source>
        <dbReference type="ARBA" id="ARBA00023002"/>
    </source>
</evidence>
<dbReference type="CDD" id="cd19077">
    <property type="entry name" value="AKR_AKR8A1-2"/>
    <property type="match status" value="1"/>
</dbReference>
<keyword evidence="4" id="KW-1185">Reference proteome</keyword>
<dbReference type="AlphaFoldDB" id="A0A4Y7TII4"/>
<dbReference type="Pfam" id="PF00248">
    <property type="entry name" value="Aldo_ket_red"/>
    <property type="match status" value="1"/>
</dbReference>
<reference evidence="3 4" key="1">
    <citation type="journal article" date="2019" name="Nat. Ecol. Evol.">
        <title>Megaphylogeny resolves global patterns of mushroom evolution.</title>
        <authorList>
            <person name="Varga T."/>
            <person name="Krizsan K."/>
            <person name="Foldi C."/>
            <person name="Dima B."/>
            <person name="Sanchez-Garcia M."/>
            <person name="Sanchez-Ramirez S."/>
            <person name="Szollosi G.J."/>
            <person name="Szarkandi J.G."/>
            <person name="Papp V."/>
            <person name="Albert L."/>
            <person name="Andreopoulos W."/>
            <person name="Angelini C."/>
            <person name="Antonin V."/>
            <person name="Barry K.W."/>
            <person name="Bougher N.L."/>
            <person name="Buchanan P."/>
            <person name="Buyck B."/>
            <person name="Bense V."/>
            <person name="Catcheside P."/>
            <person name="Chovatia M."/>
            <person name="Cooper J."/>
            <person name="Damon W."/>
            <person name="Desjardin D."/>
            <person name="Finy P."/>
            <person name="Geml J."/>
            <person name="Haridas S."/>
            <person name="Hughes K."/>
            <person name="Justo A."/>
            <person name="Karasinski D."/>
            <person name="Kautmanova I."/>
            <person name="Kiss B."/>
            <person name="Kocsube S."/>
            <person name="Kotiranta H."/>
            <person name="LaButti K.M."/>
            <person name="Lechner B.E."/>
            <person name="Liimatainen K."/>
            <person name="Lipzen A."/>
            <person name="Lukacs Z."/>
            <person name="Mihaltcheva S."/>
            <person name="Morgado L.N."/>
            <person name="Niskanen T."/>
            <person name="Noordeloos M.E."/>
            <person name="Ohm R.A."/>
            <person name="Ortiz-Santana B."/>
            <person name="Ovrebo C."/>
            <person name="Racz N."/>
            <person name="Riley R."/>
            <person name="Savchenko A."/>
            <person name="Shiryaev A."/>
            <person name="Soop K."/>
            <person name="Spirin V."/>
            <person name="Szebenyi C."/>
            <person name="Tomsovsky M."/>
            <person name="Tulloss R.E."/>
            <person name="Uehling J."/>
            <person name="Grigoriev I.V."/>
            <person name="Vagvolgyi C."/>
            <person name="Papp T."/>
            <person name="Martin F.M."/>
            <person name="Miettinen O."/>
            <person name="Hibbett D.S."/>
            <person name="Nagy L.G."/>
        </authorList>
    </citation>
    <scope>NUCLEOTIDE SEQUENCE [LARGE SCALE GENOMIC DNA]</scope>
    <source>
        <strain evidence="3 4">FP101781</strain>
    </source>
</reference>
<name>A0A4Y7TII4_COPMI</name>
<evidence type="ECO:0000313" key="3">
    <source>
        <dbReference type="EMBL" id="TEB33784.1"/>
    </source>
</evidence>
<dbReference type="PANTHER" id="PTHR43625:SF78">
    <property type="entry name" value="PYRIDOXAL REDUCTASE-RELATED"/>
    <property type="match status" value="1"/>
</dbReference>
<proteinExistence type="predicted"/>
<evidence type="ECO:0000259" key="2">
    <source>
        <dbReference type="Pfam" id="PF00248"/>
    </source>
</evidence>
<dbReference type="InterPro" id="IPR023210">
    <property type="entry name" value="NADP_OxRdtase_dom"/>
</dbReference>
<sequence>MVAATATLPGAGSEVVVGRISHGLMFMTAGSSPVPDEQCFKSIKTGVDALPPGAKAFLNAGEFYGPNFGTANLEMLARFYEKYPEYVDKTFLSVKGGIVEKKPIPDCSLENLRKSVDKIQSALGPLKKIDLYEPARVDPKFSIEEQMATLVTLLKEGKFTHIGLSECNANTLRRAHAVHPITAAEIEVSPWEYGGNQKAVIETAKELGICVLAYSPLGRGFLTGQIKKFDDIPEGDHRRLFDKFKEDNIAHNYQLVKALTTVADRLGYTPAQLCIAWVASLGPHVVPLPGSSKASRTLENLEAGDIKLSDTDLAEVNEIIGAHTVKGGRYLGKSDQEMFLWG</sequence>